<feature type="domain" description="EAL" evidence="1">
    <location>
        <begin position="175"/>
        <end position="414"/>
    </location>
</feature>
<gene>
    <name evidence="3" type="ORF">SHALO_0825</name>
</gene>
<dbReference type="InterPro" id="IPR043128">
    <property type="entry name" value="Rev_trsase/Diguanyl_cyclase"/>
</dbReference>
<accession>A0A1D7THY7</accession>
<sequence length="414" mass="47307">MRKELKYELKYGRIHPLTELPDRQRFVNTLANSTANKLALLNVNGFWNFNHTFGYEVGDQILKTISQRLKRRFSGAVVFHLGADLFAILAGKEVALEHFLQNIESCLWYFGYSPIEVANERIYTPLRIGVAIGYDDLFLNAEFAIKQAKRIGKDLMVYDAAIPSLCTPQSTARADVEWERTIREGLKKGRFDVFAQSIEGGKIPKFECLVRLHHPDGRIISPYLFLDHAKRANLYGAITKIVIQKSFVFFADKHAEFSINLALSDILDQNRIDFLFEKMYEFNVADRLTVEVTEGEGIENHPEVISFLSSLKSQGVKIAIDDFGTGYSNFEYLVKLQADFIKIDGSLIKNIHKNAIHKAVVETMVTFAQKMRMQTVAEFVANEEIYLTCKELGIDYFQGYHFSEPKPFASLVLR</sequence>
<dbReference type="PANTHER" id="PTHR33121:SF71">
    <property type="entry name" value="OXYGEN SENSOR PROTEIN DOSP"/>
    <property type="match status" value="1"/>
</dbReference>
<dbReference type="KEGG" id="shal:SHALO_0825"/>
<dbReference type="SMART" id="SM00052">
    <property type="entry name" value="EAL"/>
    <property type="match status" value="1"/>
</dbReference>
<organism evidence="3 4">
    <name type="scientific">Sulfurospirillum halorespirans DSM 13726</name>
    <dbReference type="NCBI Taxonomy" id="1193502"/>
    <lineage>
        <taxon>Bacteria</taxon>
        <taxon>Pseudomonadati</taxon>
        <taxon>Campylobacterota</taxon>
        <taxon>Epsilonproteobacteria</taxon>
        <taxon>Campylobacterales</taxon>
        <taxon>Sulfurospirillaceae</taxon>
        <taxon>Sulfurospirillum</taxon>
    </lineage>
</organism>
<dbReference type="PANTHER" id="PTHR33121">
    <property type="entry name" value="CYCLIC DI-GMP PHOSPHODIESTERASE PDEF"/>
    <property type="match status" value="1"/>
</dbReference>
<dbReference type="InterPro" id="IPR035919">
    <property type="entry name" value="EAL_sf"/>
</dbReference>
<dbReference type="EMBL" id="CP017111">
    <property type="protein sequence ID" value="AOO64607.1"/>
    <property type="molecule type" value="Genomic_DNA"/>
</dbReference>
<dbReference type="RefSeq" id="WP_069477482.1">
    <property type="nucleotide sequence ID" value="NZ_CP017111.1"/>
</dbReference>
<dbReference type="InterPro" id="IPR000160">
    <property type="entry name" value="GGDEF_dom"/>
</dbReference>
<evidence type="ECO:0000313" key="4">
    <source>
        <dbReference type="Proteomes" id="UP000094609"/>
    </source>
</evidence>
<dbReference type="SMART" id="SM00267">
    <property type="entry name" value="GGDEF"/>
    <property type="match status" value="1"/>
</dbReference>
<dbReference type="InterPro" id="IPR050706">
    <property type="entry name" value="Cyclic-di-GMP_PDE-like"/>
</dbReference>
<dbReference type="PROSITE" id="PS50883">
    <property type="entry name" value="EAL"/>
    <property type="match status" value="1"/>
</dbReference>
<dbReference type="InterPro" id="IPR001633">
    <property type="entry name" value="EAL_dom"/>
</dbReference>
<evidence type="ECO:0000259" key="1">
    <source>
        <dbReference type="PROSITE" id="PS50883"/>
    </source>
</evidence>
<dbReference type="SUPFAM" id="SSF55073">
    <property type="entry name" value="Nucleotide cyclase"/>
    <property type="match status" value="1"/>
</dbReference>
<dbReference type="Gene3D" id="3.20.20.450">
    <property type="entry name" value="EAL domain"/>
    <property type="match status" value="1"/>
</dbReference>
<evidence type="ECO:0000259" key="2">
    <source>
        <dbReference type="PROSITE" id="PS50887"/>
    </source>
</evidence>
<dbReference type="STRING" id="1193502.SHALO_0825"/>
<dbReference type="CDD" id="cd01948">
    <property type="entry name" value="EAL"/>
    <property type="match status" value="1"/>
</dbReference>
<reference evidence="4" key="1">
    <citation type="submission" date="2016-08" db="EMBL/GenBank/DDBJ databases">
        <title>Complete genome sequence of the organohalide-respiring Epsilonproteobacterium Sulfurospirillum halorespirans.</title>
        <authorList>
            <person name="Goris T."/>
            <person name="Zimmermann J."/>
            <person name="Schenz B."/>
            <person name="Lemos M."/>
            <person name="Hackermueller J."/>
            <person name="Diekert G."/>
        </authorList>
    </citation>
    <scope>NUCLEOTIDE SEQUENCE [LARGE SCALE GENOMIC DNA]</scope>
    <source>
        <strain>DSM 13726</strain>
        <strain evidence="4">PCE-M2</strain>
    </source>
</reference>
<dbReference type="SUPFAM" id="SSF141868">
    <property type="entry name" value="EAL domain-like"/>
    <property type="match status" value="1"/>
</dbReference>
<dbReference type="Proteomes" id="UP000094609">
    <property type="component" value="Chromosome"/>
</dbReference>
<feature type="domain" description="GGDEF" evidence="2">
    <location>
        <begin position="34"/>
        <end position="161"/>
    </location>
</feature>
<proteinExistence type="predicted"/>
<dbReference type="Pfam" id="PF00563">
    <property type="entry name" value="EAL"/>
    <property type="match status" value="1"/>
</dbReference>
<dbReference type="GO" id="GO:0071111">
    <property type="term" value="F:cyclic-guanylate-specific phosphodiesterase activity"/>
    <property type="evidence" value="ECO:0007669"/>
    <property type="project" value="InterPro"/>
</dbReference>
<dbReference type="PATRIC" id="fig|1193502.14.peg.833"/>
<name>A0A1D7THY7_9BACT</name>
<dbReference type="InterPro" id="IPR029787">
    <property type="entry name" value="Nucleotide_cyclase"/>
</dbReference>
<protein>
    <submittedName>
        <fullName evidence="3">Putative diguanylate cyclase</fullName>
    </submittedName>
</protein>
<evidence type="ECO:0000313" key="3">
    <source>
        <dbReference type="EMBL" id="AOO64607.1"/>
    </source>
</evidence>
<dbReference type="PROSITE" id="PS50887">
    <property type="entry name" value="GGDEF"/>
    <property type="match status" value="1"/>
</dbReference>
<dbReference type="AlphaFoldDB" id="A0A1D7THY7"/>
<dbReference type="Gene3D" id="3.30.70.270">
    <property type="match status" value="1"/>
</dbReference>
<keyword evidence="4" id="KW-1185">Reference proteome</keyword>
<dbReference type="Pfam" id="PF00990">
    <property type="entry name" value="GGDEF"/>
    <property type="match status" value="1"/>
</dbReference>